<dbReference type="AlphaFoldDB" id="A0AAD4JHR5"/>
<keyword evidence="3 6" id="KW-0732">Signal</keyword>
<dbReference type="InterPro" id="IPR002902">
    <property type="entry name" value="GNK2"/>
</dbReference>
<comment type="subcellular location">
    <subcellularLocation>
        <location evidence="1">Secreted</location>
    </subcellularLocation>
</comment>
<evidence type="ECO:0000256" key="6">
    <source>
        <dbReference type="SAM" id="SignalP"/>
    </source>
</evidence>
<evidence type="ECO:0000256" key="4">
    <source>
        <dbReference type="ARBA" id="ARBA00022737"/>
    </source>
</evidence>
<feature type="domain" description="Gnk2-homologous" evidence="7">
    <location>
        <begin position="132"/>
        <end position="237"/>
    </location>
</feature>
<feature type="chain" id="PRO_5041897585" description="Gnk2-homologous domain-containing protein" evidence="6">
    <location>
        <begin position="23"/>
        <end position="240"/>
    </location>
</feature>
<evidence type="ECO:0000256" key="2">
    <source>
        <dbReference type="ARBA" id="ARBA00022525"/>
    </source>
</evidence>
<accession>A0AAD4JHR5</accession>
<keyword evidence="4" id="KW-0677">Repeat</keyword>
<dbReference type="InterPro" id="IPR050581">
    <property type="entry name" value="CRR_secretory_protein"/>
</dbReference>
<evidence type="ECO:0000256" key="3">
    <source>
        <dbReference type="ARBA" id="ARBA00022729"/>
    </source>
</evidence>
<dbReference type="PROSITE" id="PS51473">
    <property type="entry name" value="GNK2"/>
    <property type="match status" value="2"/>
</dbReference>
<keyword evidence="9" id="KW-1185">Reference proteome</keyword>
<reference evidence="8 9" key="1">
    <citation type="journal article" date="2021" name="Nat. Commun.">
        <title>Incipient diploidization of the medicinal plant Perilla within 10,000 years.</title>
        <authorList>
            <person name="Zhang Y."/>
            <person name="Shen Q."/>
            <person name="Leng L."/>
            <person name="Zhang D."/>
            <person name="Chen S."/>
            <person name="Shi Y."/>
            <person name="Ning Z."/>
            <person name="Chen S."/>
        </authorList>
    </citation>
    <scope>NUCLEOTIDE SEQUENCE [LARGE SCALE GENOMIC DNA]</scope>
    <source>
        <strain evidence="9">cv. PC099</strain>
    </source>
</reference>
<dbReference type="Proteomes" id="UP001190926">
    <property type="component" value="Unassembled WGS sequence"/>
</dbReference>
<dbReference type="PANTHER" id="PTHR32411">
    <property type="entry name" value="CYSTEINE-RICH REPEAT SECRETORY PROTEIN 38-RELATED"/>
    <property type="match status" value="1"/>
</dbReference>
<dbReference type="CDD" id="cd23509">
    <property type="entry name" value="Gnk2-like"/>
    <property type="match status" value="2"/>
</dbReference>
<evidence type="ECO:0000313" key="9">
    <source>
        <dbReference type="Proteomes" id="UP001190926"/>
    </source>
</evidence>
<feature type="domain" description="Gnk2-homologous" evidence="7">
    <location>
        <begin position="24"/>
        <end position="126"/>
    </location>
</feature>
<keyword evidence="2" id="KW-0964">Secreted</keyword>
<proteinExistence type="inferred from homology"/>
<sequence length="240" mass="26406">MGFSNLSLSLVIFSLLLQTTISLDPLFTICFNSQNYTANSPFQINLKTTFGQLYVKTPPTGFGLASSGQPETRAYGLSLCRGDVSTKDCAACVVEASSAITERCPNNKGAIIWYDNCYLKYSDVDFFGKIDSQNRFYMWNLQNVSKNADEFNQKTRDLLSKLAGEASDSKKMYANGEVEIGEEKLYGMAQCSRDISKSDCKKCVDDAVSELPICCGGKVGGRVVGGSCSIRYEIYPFLNL</sequence>
<dbReference type="GO" id="GO:0005576">
    <property type="term" value="C:extracellular region"/>
    <property type="evidence" value="ECO:0007669"/>
    <property type="project" value="UniProtKB-SubCell"/>
</dbReference>
<comment type="similarity">
    <text evidence="5">Belongs to the cysteine-rich repeat secretory protein family.</text>
</comment>
<name>A0AAD4JHR5_PERFH</name>
<feature type="signal peptide" evidence="6">
    <location>
        <begin position="1"/>
        <end position="22"/>
    </location>
</feature>
<dbReference type="InterPro" id="IPR038408">
    <property type="entry name" value="GNK2_sf"/>
</dbReference>
<evidence type="ECO:0000256" key="1">
    <source>
        <dbReference type="ARBA" id="ARBA00004613"/>
    </source>
</evidence>
<dbReference type="PANTHER" id="PTHR32411:SF43">
    <property type="entry name" value="CYSTEINE-RICH REPEAT SECRETORY PROTEIN 38"/>
    <property type="match status" value="1"/>
</dbReference>
<protein>
    <recommendedName>
        <fullName evidence="7">Gnk2-homologous domain-containing protein</fullName>
    </recommendedName>
</protein>
<dbReference type="Gene3D" id="3.30.430.20">
    <property type="entry name" value="Gnk2 domain, C-X8-C-X2-C motif"/>
    <property type="match status" value="2"/>
</dbReference>
<gene>
    <name evidence="8" type="ORF">C2S53_013376</name>
</gene>
<dbReference type="EMBL" id="SDAM02000053">
    <property type="protein sequence ID" value="KAH6834089.1"/>
    <property type="molecule type" value="Genomic_DNA"/>
</dbReference>
<evidence type="ECO:0000256" key="5">
    <source>
        <dbReference type="ARBA" id="ARBA00038515"/>
    </source>
</evidence>
<comment type="caution">
    <text evidence="8">The sequence shown here is derived from an EMBL/GenBank/DDBJ whole genome shotgun (WGS) entry which is preliminary data.</text>
</comment>
<organism evidence="8 9">
    <name type="scientific">Perilla frutescens var. hirtella</name>
    <name type="common">Perilla citriodora</name>
    <name type="synonym">Perilla setoyensis</name>
    <dbReference type="NCBI Taxonomy" id="608512"/>
    <lineage>
        <taxon>Eukaryota</taxon>
        <taxon>Viridiplantae</taxon>
        <taxon>Streptophyta</taxon>
        <taxon>Embryophyta</taxon>
        <taxon>Tracheophyta</taxon>
        <taxon>Spermatophyta</taxon>
        <taxon>Magnoliopsida</taxon>
        <taxon>eudicotyledons</taxon>
        <taxon>Gunneridae</taxon>
        <taxon>Pentapetalae</taxon>
        <taxon>asterids</taxon>
        <taxon>lamiids</taxon>
        <taxon>Lamiales</taxon>
        <taxon>Lamiaceae</taxon>
        <taxon>Nepetoideae</taxon>
        <taxon>Elsholtzieae</taxon>
        <taxon>Perilla</taxon>
    </lineage>
</organism>
<dbReference type="Pfam" id="PF01657">
    <property type="entry name" value="Stress-antifung"/>
    <property type="match status" value="2"/>
</dbReference>
<dbReference type="FunFam" id="3.30.430.20:FF:000002">
    <property type="entry name" value="Cysteine-rich receptor-like protein kinase 10"/>
    <property type="match status" value="1"/>
</dbReference>
<evidence type="ECO:0000313" key="8">
    <source>
        <dbReference type="EMBL" id="KAH6834089.1"/>
    </source>
</evidence>
<evidence type="ECO:0000259" key="7">
    <source>
        <dbReference type="PROSITE" id="PS51473"/>
    </source>
</evidence>